<accession>A0ABM4VFI3</accession>
<protein>
    <submittedName>
        <fullName evidence="2">Uncharacterized protein</fullName>
    </submittedName>
</protein>
<keyword evidence="1" id="KW-1185">Reference proteome</keyword>
<name>A0ABM4VFI3_COFAR</name>
<gene>
    <name evidence="2" type="primary">LOC140013108</name>
</gene>
<dbReference type="Proteomes" id="UP001652660">
    <property type="component" value="Chromosome 8e"/>
</dbReference>
<dbReference type="RefSeq" id="XP_071918289.1">
    <property type="nucleotide sequence ID" value="XM_072062188.1"/>
</dbReference>
<evidence type="ECO:0000313" key="2">
    <source>
        <dbReference type="RefSeq" id="XP_071918289.1"/>
    </source>
</evidence>
<organism evidence="1 2">
    <name type="scientific">Coffea arabica</name>
    <name type="common">Arabian coffee</name>
    <dbReference type="NCBI Taxonomy" id="13443"/>
    <lineage>
        <taxon>Eukaryota</taxon>
        <taxon>Viridiplantae</taxon>
        <taxon>Streptophyta</taxon>
        <taxon>Embryophyta</taxon>
        <taxon>Tracheophyta</taxon>
        <taxon>Spermatophyta</taxon>
        <taxon>Magnoliopsida</taxon>
        <taxon>eudicotyledons</taxon>
        <taxon>Gunneridae</taxon>
        <taxon>Pentapetalae</taxon>
        <taxon>asterids</taxon>
        <taxon>lamiids</taxon>
        <taxon>Gentianales</taxon>
        <taxon>Rubiaceae</taxon>
        <taxon>Ixoroideae</taxon>
        <taxon>Gardenieae complex</taxon>
        <taxon>Bertiereae - Coffeeae clade</taxon>
        <taxon>Coffeeae</taxon>
        <taxon>Coffea</taxon>
    </lineage>
</organism>
<dbReference type="SUPFAM" id="SSF50156">
    <property type="entry name" value="PDZ domain-like"/>
    <property type="match status" value="1"/>
</dbReference>
<dbReference type="PANTHER" id="PTHR33984">
    <property type="entry name" value="OS02G0717600 PROTEIN"/>
    <property type="match status" value="1"/>
</dbReference>
<dbReference type="PANTHER" id="PTHR33984:SF10">
    <property type="entry name" value="S1 MOTIF DOMAIN-CONTAINING PROTEIN"/>
    <property type="match status" value="1"/>
</dbReference>
<evidence type="ECO:0000313" key="1">
    <source>
        <dbReference type="Proteomes" id="UP001652660"/>
    </source>
</evidence>
<dbReference type="GeneID" id="140013108"/>
<sequence>MGSDQRVVCVKKVKQKVAEEWDESMPLPGDIIEGIAAGAAANTFVPAKARSVLSSQLGSFSRQTEVIWLKVRRGDSVLKLQACVVKKGCSKLQRRFTIRAASDERHVVGLADLTYEQCTALQEMSRKIVTMDSRGFNKEAIKYDWKMKVGTYIPDEGSTVVSSILFMPLEREHNIEATTTRTMAWFSAAVSSGAPLVFVNIQTEQITNSKRSNIPRKESARIRQQKYTTDVQRLQGIRLWFLPGVAEVSFKLTPEKGETRFGMNISRIDEGFIYVHSVTKETAAERAGLGDLLEQANKTGHLVVISRLEGRSLMPSTVSSDGLIHCCDNAEIKETLTSAMEELDSIRIHIMSWPNNRIHQAPQPLDVSTLRPPQY</sequence>
<proteinExistence type="predicted"/>
<reference evidence="2" key="1">
    <citation type="submission" date="2025-08" db="UniProtKB">
        <authorList>
            <consortium name="RefSeq"/>
        </authorList>
    </citation>
    <scope>IDENTIFICATION</scope>
    <source>
        <tissue evidence="2">Leaves</tissue>
    </source>
</reference>
<dbReference type="InterPro" id="IPR036034">
    <property type="entry name" value="PDZ_sf"/>
</dbReference>